<keyword evidence="1" id="KW-0560">Oxidoreductase</keyword>
<organism evidence="4 5">
    <name type="scientific">Microbacterium barkeri</name>
    <dbReference type="NCBI Taxonomy" id="33917"/>
    <lineage>
        <taxon>Bacteria</taxon>
        <taxon>Bacillati</taxon>
        <taxon>Actinomycetota</taxon>
        <taxon>Actinomycetes</taxon>
        <taxon>Micrococcales</taxon>
        <taxon>Microbacteriaceae</taxon>
        <taxon>Microbacterium</taxon>
    </lineage>
</organism>
<reference evidence="4" key="2">
    <citation type="submission" date="2023-01" db="EMBL/GenBank/DDBJ databases">
        <authorList>
            <person name="Sun Q."/>
            <person name="Evtushenko L."/>
        </authorList>
    </citation>
    <scope>NUCLEOTIDE SEQUENCE</scope>
    <source>
        <strain evidence="4">VKM Ac-1020</strain>
    </source>
</reference>
<dbReference type="SUPFAM" id="SSF51735">
    <property type="entry name" value="NAD(P)-binding Rossmann-fold domains"/>
    <property type="match status" value="1"/>
</dbReference>
<dbReference type="Gene3D" id="3.40.50.720">
    <property type="entry name" value="NAD(P)-binding Rossmann-like Domain"/>
    <property type="match status" value="2"/>
</dbReference>
<proteinExistence type="predicted"/>
<gene>
    <name evidence="4" type="ORF">GCM10017576_06720</name>
</gene>
<keyword evidence="2" id="KW-0520">NAD</keyword>
<dbReference type="Pfam" id="PF02826">
    <property type="entry name" value="2-Hacid_dh_C"/>
    <property type="match status" value="1"/>
</dbReference>
<evidence type="ECO:0000259" key="3">
    <source>
        <dbReference type="Pfam" id="PF02826"/>
    </source>
</evidence>
<dbReference type="PANTHER" id="PTHR43333">
    <property type="entry name" value="2-HACID_DH_C DOMAIN-CONTAINING PROTEIN"/>
    <property type="match status" value="1"/>
</dbReference>
<evidence type="ECO:0000313" key="5">
    <source>
        <dbReference type="Proteomes" id="UP001142462"/>
    </source>
</evidence>
<reference evidence="4" key="1">
    <citation type="journal article" date="2014" name="Int. J. Syst. Evol. Microbiol.">
        <title>Complete genome sequence of Corynebacterium casei LMG S-19264T (=DSM 44701T), isolated from a smear-ripened cheese.</title>
        <authorList>
            <consortium name="US DOE Joint Genome Institute (JGI-PGF)"/>
            <person name="Walter F."/>
            <person name="Albersmeier A."/>
            <person name="Kalinowski J."/>
            <person name="Ruckert C."/>
        </authorList>
    </citation>
    <scope>NUCLEOTIDE SEQUENCE</scope>
    <source>
        <strain evidence="4">VKM Ac-1020</strain>
    </source>
</reference>
<dbReference type="InterPro" id="IPR006140">
    <property type="entry name" value="D-isomer_DH_NAD-bd"/>
</dbReference>
<dbReference type="Proteomes" id="UP001142462">
    <property type="component" value="Unassembled WGS sequence"/>
</dbReference>
<evidence type="ECO:0000256" key="1">
    <source>
        <dbReference type="ARBA" id="ARBA00023002"/>
    </source>
</evidence>
<dbReference type="CDD" id="cd05300">
    <property type="entry name" value="2-Hacid_dh_1"/>
    <property type="match status" value="1"/>
</dbReference>
<dbReference type="EMBL" id="BSEJ01000002">
    <property type="protein sequence ID" value="GLJ60543.1"/>
    <property type="molecule type" value="Genomic_DNA"/>
</dbReference>
<accession>A0A9W6H1G8</accession>
<dbReference type="GO" id="GO:0051287">
    <property type="term" value="F:NAD binding"/>
    <property type="evidence" value="ECO:0007669"/>
    <property type="project" value="InterPro"/>
</dbReference>
<sequence>MTESTGRLRAVIATDLSEQLCRELERREPRLEIVRDPSLCRPMRWPADWGGDPAHVRSPAEQEAFDALVDSADILFSIPDTDPAALARTVRANPRLRWVHVMAAGGGAQVKAAGLTEEELDRVVFTTSAGVHGSTLAEFAVFGVLAGAKELPRLQQAQREHAWDDRWTMRHLDEMTVLVVGLGGIGKAVVSRFAAFGARVWGTSRSGRPVDGVERIVPVDELASAVGEVDAIVVTLPGTAQTEHLIGEDVLRAVKPGVIVTNVGRGSVIDEAALLAALDDGRVSYAALDVFEVEPLPDRSPLWDHPRVLVSPHTAALSTQEDARIMRLFADNARRLLDGEPLRNVVDTVEFY</sequence>
<evidence type="ECO:0000313" key="4">
    <source>
        <dbReference type="EMBL" id="GLJ60543.1"/>
    </source>
</evidence>
<dbReference type="InterPro" id="IPR036291">
    <property type="entry name" value="NAD(P)-bd_dom_sf"/>
</dbReference>
<dbReference type="GO" id="GO:0016491">
    <property type="term" value="F:oxidoreductase activity"/>
    <property type="evidence" value="ECO:0007669"/>
    <property type="project" value="UniProtKB-KW"/>
</dbReference>
<comment type="caution">
    <text evidence="4">The sequence shown here is derived from an EMBL/GenBank/DDBJ whole genome shotgun (WGS) entry which is preliminary data.</text>
</comment>
<dbReference type="AlphaFoldDB" id="A0A9W6H1G8"/>
<evidence type="ECO:0000256" key="2">
    <source>
        <dbReference type="ARBA" id="ARBA00023027"/>
    </source>
</evidence>
<keyword evidence="5" id="KW-1185">Reference proteome</keyword>
<dbReference type="RefSeq" id="WP_271172267.1">
    <property type="nucleotide sequence ID" value="NZ_BSEJ01000002.1"/>
</dbReference>
<dbReference type="PANTHER" id="PTHR43333:SF1">
    <property type="entry name" value="D-ISOMER SPECIFIC 2-HYDROXYACID DEHYDROGENASE NAD-BINDING DOMAIN-CONTAINING PROTEIN"/>
    <property type="match status" value="1"/>
</dbReference>
<name>A0A9W6H1G8_9MICO</name>
<protein>
    <submittedName>
        <fullName evidence="4">2-hydroxyacid dehydrogenase</fullName>
    </submittedName>
</protein>
<feature type="domain" description="D-isomer specific 2-hydroxyacid dehydrogenase NAD-binding" evidence="3">
    <location>
        <begin position="144"/>
        <end position="315"/>
    </location>
</feature>